<name>A0A9D4F847_DREPO</name>
<dbReference type="GO" id="GO:0005829">
    <property type="term" value="C:cytosol"/>
    <property type="evidence" value="ECO:0007669"/>
    <property type="project" value="TreeGrafter"/>
</dbReference>
<dbReference type="OrthoDB" id="636773at2759"/>
<dbReference type="Gene3D" id="1.25.40.420">
    <property type="match status" value="1"/>
</dbReference>
<comment type="caution">
    <text evidence="2">The sequence shown here is derived from an EMBL/GenBank/DDBJ whole genome shotgun (WGS) entry which is preliminary data.</text>
</comment>
<accession>A0A9D4F847</accession>
<dbReference type="SUPFAM" id="SSF54695">
    <property type="entry name" value="POZ domain"/>
    <property type="match status" value="1"/>
</dbReference>
<dbReference type="AlphaFoldDB" id="A0A9D4F847"/>
<dbReference type="PANTHER" id="PTHR45774:SF4">
    <property type="entry name" value="AXUNDEAD, ISOFORM F"/>
    <property type="match status" value="1"/>
</dbReference>
<dbReference type="InterPro" id="IPR011333">
    <property type="entry name" value="SKP1/BTB/POZ_sf"/>
</dbReference>
<dbReference type="InterPro" id="IPR011705">
    <property type="entry name" value="BACK"/>
</dbReference>
<evidence type="ECO:0000313" key="3">
    <source>
        <dbReference type="Proteomes" id="UP000828390"/>
    </source>
</evidence>
<keyword evidence="3" id="KW-1185">Reference proteome</keyword>
<dbReference type="PROSITE" id="PS50097">
    <property type="entry name" value="BTB"/>
    <property type="match status" value="1"/>
</dbReference>
<dbReference type="Proteomes" id="UP000828390">
    <property type="component" value="Unassembled WGS sequence"/>
</dbReference>
<dbReference type="InterPro" id="IPR000210">
    <property type="entry name" value="BTB/POZ_dom"/>
</dbReference>
<dbReference type="PANTHER" id="PTHR45774">
    <property type="entry name" value="BTB/POZ DOMAIN-CONTAINING"/>
    <property type="match status" value="1"/>
</dbReference>
<dbReference type="Gene3D" id="3.30.710.10">
    <property type="entry name" value="Potassium Channel Kv1.1, Chain A"/>
    <property type="match status" value="1"/>
</dbReference>
<reference evidence="2" key="2">
    <citation type="submission" date="2020-11" db="EMBL/GenBank/DDBJ databases">
        <authorList>
            <person name="McCartney M.A."/>
            <person name="Auch B."/>
            <person name="Kono T."/>
            <person name="Mallez S."/>
            <person name="Becker A."/>
            <person name="Gohl D.M."/>
            <person name="Silverstein K.A.T."/>
            <person name="Koren S."/>
            <person name="Bechman K.B."/>
            <person name="Herman A."/>
            <person name="Abrahante J.E."/>
            <person name="Garbe J."/>
        </authorList>
    </citation>
    <scope>NUCLEOTIDE SEQUENCE</scope>
    <source>
        <strain evidence="2">Duluth1</strain>
        <tissue evidence="2">Whole animal</tissue>
    </source>
</reference>
<evidence type="ECO:0000313" key="2">
    <source>
        <dbReference type="EMBL" id="KAH3792673.1"/>
    </source>
</evidence>
<organism evidence="2 3">
    <name type="scientific">Dreissena polymorpha</name>
    <name type="common">Zebra mussel</name>
    <name type="synonym">Mytilus polymorpha</name>
    <dbReference type="NCBI Taxonomy" id="45954"/>
    <lineage>
        <taxon>Eukaryota</taxon>
        <taxon>Metazoa</taxon>
        <taxon>Spiralia</taxon>
        <taxon>Lophotrochozoa</taxon>
        <taxon>Mollusca</taxon>
        <taxon>Bivalvia</taxon>
        <taxon>Autobranchia</taxon>
        <taxon>Heteroconchia</taxon>
        <taxon>Euheterodonta</taxon>
        <taxon>Imparidentia</taxon>
        <taxon>Neoheterodontei</taxon>
        <taxon>Myida</taxon>
        <taxon>Dreissenoidea</taxon>
        <taxon>Dreissenidae</taxon>
        <taxon>Dreissena</taxon>
    </lineage>
</organism>
<dbReference type="GO" id="GO:0022008">
    <property type="term" value="P:neurogenesis"/>
    <property type="evidence" value="ECO:0007669"/>
    <property type="project" value="TreeGrafter"/>
</dbReference>
<feature type="domain" description="BTB" evidence="1">
    <location>
        <begin position="29"/>
        <end position="97"/>
    </location>
</feature>
<proteinExistence type="predicted"/>
<reference evidence="2" key="1">
    <citation type="journal article" date="2019" name="bioRxiv">
        <title>The Genome of the Zebra Mussel, Dreissena polymorpha: A Resource for Invasive Species Research.</title>
        <authorList>
            <person name="McCartney M.A."/>
            <person name="Auch B."/>
            <person name="Kono T."/>
            <person name="Mallez S."/>
            <person name="Zhang Y."/>
            <person name="Obille A."/>
            <person name="Becker A."/>
            <person name="Abrahante J.E."/>
            <person name="Garbe J."/>
            <person name="Badalamenti J.P."/>
            <person name="Herman A."/>
            <person name="Mangelson H."/>
            <person name="Liachko I."/>
            <person name="Sullivan S."/>
            <person name="Sone E.D."/>
            <person name="Koren S."/>
            <person name="Silverstein K.A.T."/>
            <person name="Beckman K.B."/>
            <person name="Gohl D.M."/>
        </authorList>
    </citation>
    <scope>NUCLEOTIDE SEQUENCE</scope>
    <source>
        <strain evidence="2">Duluth1</strain>
        <tissue evidence="2">Whole animal</tissue>
    </source>
</reference>
<dbReference type="EMBL" id="JAIWYP010000007">
    <property type="protein sequence ID" value="KAH3792673.1"/>
    <property type="molecule type" value="Genomic_DNA"/>
</dbReference>
<protein>
    <recommendedName>
        <fullName evidence="1">BTB domain-containing protein</fullName>
    </recommendedName>
</protein>
<dbReference type="SMART" id="SM00225">
    <property type="entry name" value="BTB"/>
    <property type="match status" value="1"/>
</dbReference>
<sequence>MNMALTTSRQHSKSFADTNLNMLESDFLCDVTFAAGNEQQLIKCHKFILASRSPVFHAMFCGPLAESSDVIYVPDIEPSTFEDLLRYVYTGNVSIKADTVMSVLYAAKKYDVRGLESKCKSFLIDNMDSENVCIILDQSVVFNDEDLKDTSLEFIMDQYENVLNSRAFVRMSKLGLGEVLKLKTFNTKQYELYFACKRWVTEIYSEAGIHVTNEHIRQELGDELISLINFPALTLDECADIVYSENRDSELGVESKKMSHNALTDNETYTCVLL</sequence>
<dbReference type="Pfam" id="PF00651">
    <property type="entry name" value="BTB"/>
    <property type="match status" value="1"/>
</dbReference>
<gene>
    <name evidence="2" type="ORF">DPMN_146172</name>
</gene>
<evidence type="ECO:0000259" key="1">
    <source>
        <dbReference type="PROSITE" id="PS50097"/>
    </source>
</evidence>
<dbReference type="Pfam" id="PF07707">
    <property type="entry name" value="BACK"/>
    <property type="match status" value="1"/>
</dbReference>